<sequence>MSSRDSEDPRAYRAYAADRAPVRITVPSGWWRFLPTREADGAGSVTAQLVRWNADNASADLVVTAVRRTVWDLEQTLGFRLPATVEGLLHHGQPRDDLVLPWPDGGWRAAQGQLLVDVGLDPADQPWRASWVNAGGFQTTYGRRMHSDRPLRSWQHEPYMVEIVGAYRDNPVLDSEPLQLTYRICLGDRVVFAGDDVTIPSELAGGSDDAVREVIRQALDRPRDPRDLTYVQQSFLDVQRERLALRTLGLAPPYSPGSRVRVDLQGGMAATGVVRGPVVRNGRTTGYLWRPDVADLPGHPGYRNPDYLRYAEGTRVRDTLAAKDTAIEGQGGPVVLTFGATVASVDDPRFDRGRVLRAVDDDGLLVYDVEPDNNRGASYRLDVDDVIPLSGTAWPTVDRLLEARAAAGVTPAPGEILVTLREIAMMPYSGRMVPAALVRQELHSPDRLLDPDTPSAAVDVAPADGLPGHLPALDPFGTAEPPPPSLPELPDTPDFDSWGDLDL</sequence>
<evidence type="ECO:0000256" key="1">
    <source>
        <dbReference type="SAM" id="MobiDB-lite"/>
    </source>
</evidence>
<proteinExistence type="predicted"/>
<name>A0A2I2KSU9_9ACTN</name>
<reference evidence="2 3" key="1">
    <citation type="submission" date="2017-06" db="EMBL/GenBank/DDBJ databases">
        <authorList>
            <person name="Kim H.J."/>
            <person name="Triplett B.A."/>
        </authorList>
    </citation>
    <scope>NUCLEOTIDE SEQUENCE [LARGE SCALE GENOMIC DNA]</scope>
    <source>
        <strain evidence="2">FRACA_ARgP5</strain>
    </source>
</reference>
<accession>A0A2I2KSU9</accession>
<feature type="compositionally biased region" description="Acidic residues" evidence="1">
    <location>
        <begin position="491"/>
        <end position="503"/>
    </location>
</feature>
<dbReference type="AlphaFoldDB" id="A0A2I2KSU9"/>
<keyword evidence="3" id="KW-1185">Reference proteome</keyword>
<dbReference type="RefSeq" id="WP_101832345.1">
    <property type="nucleotide sequence ID" value="NZ_FZMO01000191.1"/>
</dbReference>
<evidence type="ECO:0000313" key="2">
    <source>
        <dbReference type="EMBL" id="SNQ48716.1"/>
    </source>
</evidence>
<organism evidence="2 3">
    <name type="scientific">Frankia canadensis</name>
    <dbReference type="NCBI Taxonomy" id="1836972"/>
    <lineage>
        <taxon>Bacteria</taxon>
        <taxon>Bacillati</taxon>
        <taxon>Actinomycetota</taxon>
        <taxon>Actinomycetes</taxon>
        <taxon>Frankiales</taxon>
        <taxon>Frankiaceae</taxon>
        <taxon>Frankia</taxon>
    </lineage>
</organism>
<gene>
    <name evidence="2" type="ORF">FRACA_2700002</name>
</gene>
<evidence type="ECO:0000313" key="3">
    <source>
        <dbReference type="Proteomes" id="UP000234331"/>
    </source>
</evidence>
<dbReference type="Proteomes" id="UP000234331">
    <property type="component" value="Unassembled WGS sequence"/>
</dbReference>
<dbReference type="OrthoDB" id="3212953at2"/>
<feature type="region of interest" description="Disordered" evidence="1">
    <location>
        <begin position="445"/>
        <end position="503"/>
    </location>
</feature>
<dbReference type="EMBL" id="FZMO01000191">
    <property type="protein sequence ID" value="SNQ48716.1"/>
    <property type="molecule type" value="Genomic_DNA"/>
</dbReference>
<protein>
    <submittedName>
        <fullName evidence="2">Uncharacterized protein</fullName>
    </submittedName>
</protein>